<dbReference type="Proteomes" id="UP000823775">
    <property type="component" value="Unassembled WGS sequence"/>
</dbReference>
<proteinExistence type="predicted"/>
<dbReference type="EMBL" id="JACEIK010000856">
    <property type="protein sequence ID" value="MCD7463044.1"/>
    <property type="molecule type" value="Genomic_DNA"/>
</dbReference>
<organism evidence="1 2">
    <name type="scientific">Datura stramonium</name>
    <name type="common">Jimsonweed</name>
    <name type="synonym">Common thornapple</name>
    <dbReference type="NCBI Taxonomy" id="4076"/>
    <lineage>
        <taxon>Eukaryota</taxon>
        <taxon>Viridiplantae</taxon>
        <taxon>Streptophyta</taxon>
        <taxon>Embryophyta</taxon>
        <taxon>Tracheophyta</taxon>
        <taxon>Spermatophyta</taxon>
        <taxon>Magnoliopsida</taxon>
        <taxon>eudicotyledons</taxon>
        <taxon>Gunneridae</taxon>
        <taxon>Pentapetalae</taxon>
        <taxon>asterids</taxon>
        <taxon>lamiids</taxon>
        <taxon>Solanales</taxon>
        <taxon>Solanaceae</taxon>
        <taxon>Solanoideae</taxon>
        <taxon>Datureae</taxon>
        <taxon>Datura</taxon>
    </lineage>
</organism>
<evidence type="ECO:0008006" key="3">
    <source>
        <dbReference type="Google" id="ProtNLM"/>
    </source>
</evidence>
<gene>
    <name evidence="1" type="ORF">HAX54_049845</name>
</gene>
<evidence type="ECO:0000313" key="1">
    <source>
        <dbReference type="EMBL" id="MCD7463044.1"/>
    </source>
</evidence>
<sequence length="179" mass="19353">MLVDPFLCVGLDLYIGGVRDGEKGPVLAARIIVRGQDRGKGREATHDDESVDAAELDPTQAQLGFVSTLMLQDAMVWMLGLLESVDQVAFGHTNSGIALCPVIALALSVDEQKRYHRVVNLGAVHTYGLEQDSQGSSYSPSSCGGYLGYLDSSRQIHLKGGCCECGDLIHFKKDCPRLR</sequence>
<name>A0ABS8SX70_DATST</name>
<accession>A0ABS8SX70</accession>
<reference evidence="1 2" key="1">
    <citation type="journal article" date="2021" name="BMC Genomics">
        <title>Datura genome reveals duplications of psychoactive alkaloid biosynthetic genes and high mutation rate following tissue culture.</title>
        <authorList>
            <person name="Rajewski A."/>
            <person name="Carter-House D."/>
            <person name="Stajich J."/>
            <person name="Litt A."/>
        </authorList>
    </citation>
    <scope>NUCLEOTIDE SEQUENCE [LARGE SCALE GENOMIC DNA]</scope>
    <source>
        <strain evidence="1">AR-01</strain>
    </source>
</reference>
<keyword evidence="2" id="KW-1185">Reference proteome</keyword>
<protein>
    <recommendedName>
        <fullName evidence="3">CCHC-type domain-containing protein</fullName>
    </recommendedName>
</protein>
<evidence type="ECO:0000313" key="2">
    <source>
        <dbReference type="Proteomes" id="UP000823775"/>
    </source>
</evidence>
<comment type="caution">
    <text evidence="1">The sequence shown here is derived from an EMBL/GenBank/DDBJ whole genome shotgun (WGS) entry which is preliminary data.</text>
</comment>